<feature type="compositionally biased region" description="Polar residues" evidence="1">
    <location>
        <begin position="46"/>
        <end position="57"/>
    </location>
</feature>
<dbReference type="AlphaFoldDB" id="C3J9I6"/>
<proteinExistence type="predicted"/>
<dbReference type="STRING" id="553175.POREN0001_0737"/>
<evidence type="ECO:0000313" key="3">
    <source>
        <dbReference type="Proteomes" id="UP000004295"/>
    </source>
</evidence>
<feature type="region of interest" description="Disordered" evidence="1">
    <location>
        <begin position="37"/>
        <end position="57"/>
    </location>
</feature>
<protein>
    <submittedName>
        <fullName evidence="2">Uncharacterized protein</fullName>
    </submittedName>
</protein>
<organism evidence="2 3">
    <name type="scientific">Porphyromonas endodontalis (strain ATCC 35406 / DSM 24491 / JCM 8526 / CCUG 16442 / BCRC 14492 / NCTC 13058 / HG 370)</name>
    <name type="common">Bacteroides endodontalis</name>
    <dbReference type="NCBI Taxonomy" id="553175"/>
    <lineage>
        <taxon>Bacteria</taxon>
        <taxon>Pseudomonadati</taxon>
        <taxon>Bacteroidota</taxon>
        <taxon>Bacteroidia</taxon>
        <taxon>Bacteroidales</taxon>
        <taxon>Porphyromonadaceae</taxon>
        <taxon>Porphyromonas</taxon>
    </lineage>
</organism>
<gene>
    <name evidence="2" type="ORF">POREN0001_0737</name>
</gene>
<evidence type="ECO:0000313" key="2">
    <source>
        <dbReference type="EMBL" id="EEN83071.1"/>
    </source>
</evidence>
<dbReference type="Proteomes" id="UP000004295">
    <property type="component" value="Unassembled WGS sequence"/>
</dbReference>
<reference evidence="2 3" key="1">
    <citation type="submission" date="2009-04" db="EMBL/GenBank/DDBJ databases">
        <authorList>
            <person name="Sebastian Y."/>
            <person name="Madupu R."/>
            <person name="Durkin A.S."/>
            <person name="Torralba M."/>
            <person name="Methe B."/>
            <person name="Sutton G.G."/>
            <person name="Strausberg R.L."/>
            <person name="Nelson K.E."/>
        </authorList>
    </citation>
    <scope>NUCLEOTIDE SEQUENCE [LARGE SCALE GENOMIC DNA]</scope>
    <source>
        <strain evidence="3">ATCC 35406 / DSM 24491 / JCM 8526 / CCUG 16442 / BCRC 14492 / NCTC 13058 / HG 370</strain>
    </source>
</reference>
<sequence length="57" mass="6316">MFVIILFYFILSKGAPIKGSHIDRSGYLIPYSHGNISPQKEGASCPQKSTARKFTTI</sequence>
<evidence type="ECO:0000256" key="1">
    <source>
        <dbReference type="SAM" id="MobiDB-lite"/>
    </source>
</evidence>
<name>C3J9I6_POREA</name>
<comment type="caution">
    <text evidence="2">The sequence shown here is derived from an EMBL/GenBank/DDBJ whole genome shotgun (WGS) entry which is preliminary data.</text>
</comment>
<dbReference type="EMBL" id="ACNN01000014">
    <property type="protein sequence ID" value="EEN83071.1"/>
    <property type="molecule type" value="Genomic_DNA"/>
</dbReference>
<accession>C3J9I6</accession>
<keyword evidence="3" id="KW-1185">Reference proteome</keyword>